<gene>
    <name evidence="1" type="ORF">PS854_05532</name>
</gene>
<evidence type="ECO:0000313" key="1">
    <source>
        <dbReference type="EMBL" id="VVP54149.1"/>
    </source>
</evidence>
<dbReference type="EMBL" id="CABVIF010000018">
    <property type="protein sequence ID" value="VVP54149.1"/>
    <property type="molecule type" value="Genomic_DNA"/>
</dbReference>
<name>A0A5E7PXH8_PSEFL</name>
<sequence length="48" mass="5385">MLIELCPELPHEAALLDKQSVMRAWRNGVGLGNCCDRPIKAEQDSGRY</sequence>
<organism evidence="1 2">
    <name type="scientific">Pseudomonas fluorescens</name>
    <dbReference type="NCBI Taxonomy" id="294"/>
    <lineage>
        <taxon>Bacteria</taxon>
        <taxon>Pseudomonadati</taxon>
        <taxon>Pseudomonadota</taxon>
        <taxon>Gammaproteobacteria</taxon>
        <taxon>Pseudomonadales</taxon>
        <taxon>Pseudomonadaceae</taxon>
        <taxon>Pseudomonas</taxon>
    </lineage>
</organism>
<reference evidence="1 2" key="1">
    <citation type="submission" date="2019-09" db="EMBL/GenBank/DDBJ databases">
        <authorList>
            <person name="Chandra G."/>
            <person name="Truman W A."/>
        </authorList>
    </citation>
    <scope>NUCLEOTIDE SEQUENCE [LARGE SCALE GENOMIC DNA]</scope>
    <source>
        <strain evidence="1">PS854</strain>
    </source>
</reference>
<protein>
    <submittedName>
        <fullName evidence="1">Uncharacterized protein</fullName>
    </submittedName>
</protein>
<accession>A0A5E7PXH8</accession>
<dbReference type="Proteomes" id="UP000327111">
    <property type="component" value="Unassembled WGS sequence"/>
</dbReference>
<proteinExistence type="predicted"/>
<evidence type="ECO:0000313" key="2">
    <source>
        <dbReference type="Proteomes" id="UP000327111"/>
    </source>
</evidence>
<dbReference type="AlphaFoldDB" id="A0A5E7PXH8"/>